<keyword evidence="6" id="KW-0675">Receptor</keyword>
<dbReference type="GO" id="GO:0009897">
    <property type="term" value="C:external side of plasma membrane"/>
    <property type="evidence" value="ECO:0007669"/>
    <property type="project" value="TreeGrafter"/>
</dbReference>
<evidence type="ECO:0000256" key="7">
    <source>
        <dbReference type="ARBA" id="ARBA00023180"/>
    </source>
</evidence>
<dbReference type="Pfam" id="PF09240">
    <property type="entry name" value="IL6Ra-bind"/>
    <property type="match status" value="1"/>
</dbReference>
<dbReference type="InterPro" id="IPR013783">
    <property type="entry name" value="Ig-like_fold"/>
</dbReference>
<evidence type="ECO:0000256" key="1">
    <source>
        <dbReference type="ARBA" id="ARBA00004479"/>
    </source>
</evidence>
<dbReference type="InterPro" id="IPR040907">
    <property type="entry name" value="IL3Ra_N"/>
</dbReference>
<keyword evidence="11" id="KW-1185">Reference proteome</keyword>
<organism evidence="11 12">
    <name type="scientific">Trichechus manatus latirostris</name>
    <name type="common">Florida manatee</name>
    <dbReference type="NCBI Taxonomy" id="127582"/>
    <lineage>
        <taxon>Eukaryota</taxon>
        <taxon>Metazoa</taxon>
        <taxon>Chordata</taxon>
        <taxon>Craniata</taxon>
        <taxon>Vertebrata</taxon>
        <taxon>Euteleostomi</taxon>
        <taxon>Mammalia</taxon>
        <taxon>Eutheria</taxon>
        <taxon>Afrotheria</taxon>
        <taxon>Sirenia</taxon>
        <taxon>Trichechidae</taxon>
        <taxon>Trichechus</taxon>
    </lineage>
</organism>
<keyword evidence="7" id="KW-0325">Glycoprotein</keyword>
<dbReference type="InterPro" id="IPR036116">
    <property type="entry name" value="FN3_sf"/>
</dbReference>
<evidence type="ECO:0000256" key="8">
    <source>
        <dbReference type="SAM" id="Phobius"/>
    </source>
</evidence>
<evidence type="ECO:0000313" key="12">
    <source>
        <dbReference type="RefSeq" id="XP_023595240.1"/>
    </source>
</evidence>
<dbReference type="Proteomes" id="UP000248480">
    <property type="component" value="Unplaced"/>
</dbReference>
<comment type="subcellular location">
    <subcellularLocation>
        <location evidence="1">Membrane</location>
        <topology evidence="1">Single-pass type I membrane protein</topology>
    </subcellularLocation>
</comment>
<dbReference type="Gene3D" id="2.60.40.10">
    <property type="entry name" value="Immunoglobulins"/>
    <property type="match status" value="2"/>
</dbReference>
<dbReference type="PROSITE" id="PS01356">
    <property type="entry name" value="HEMATOPO_REC_S_F2"/>
    <property type="match status" value="1"/>
</dbReference>
<dbReference type="InterPro" id="IPR003532">
    <property type="entry name" value="Short_hematopoietin_rcpt_2_CS"/>
</dbReference>
<gene>
    <name evidence="12" type="primary">LOC111822152</name>
</gene>
<keyword evidence="4 8" id="KW-1133">Transmembrane helix</keyword>
<evidence type="ECO:0000313" key="11">
    <source>
        <dbReference type="Proteomes" id="UP000248480"/>
    </source>
</evidence>
<protein>
    <submittedName>
        <fullName evidence="12">Granulocyte-macrophage colony-stimulating factor receptor subunit alpha-like isoform X1</fullName>
    </submittedName>
</protein>
<keyword evidence="2 8" id="KW-0812">Transmembrane</keyword>
<evidence type="ECO:0000256" key="4">
    <source>
        <dbReference type="ARBA" id="ARBA00022989"/>
    </source>
</evidence>
<accession>A0A2Y9RJ66</accession>
<dbReference type="STRING" id="127582.A0A2Y9RJ66"/>
<dbReference type="InParanoid" id="A0A2Y9RJ66"/>
<dbReference type="KEGG" id="tmu:111822152"/>
<dbReference type="InterPro" id="IPR015321">
    <property type="entry name" value="TypeI_recpt_CBD"/>
</dbReference>
<evidence type="ECO:0000256" key="2">
    <source>
        <dbReference type="ARBA" id="ARBA00022692"/>
    </source>
</evidence>
<dbReference type="AlphaFoldDB" id="A0A2Y9RJ66"/>
<dbReference type="InterPro" id="IPR003961">
    <property type="entry name" value="FN3_dom"/>
</dbReference>
<keyword evidence="5 8" id="KW-0472">Membrane</keyword>
<reference evidence="12" key="1">
    <citation type="submission" date="2025-08" db="UniProtKB">
        <authorList>
            <consortium name="RefSeq"/>
        </authorList>
    </citation>
    <scope>IDENTIFICATION</scope>
</reference>
<dbReference type="GO" id="GO:0004896">
    <property type="term" value="F:cytokine receptor activity"/>
    <property type="evidence" value="ECO:0007669"/>
    <property type="project" value="InterPro"/>
</dbReference>
<evidence type="ECO:0000256" key="5">
    <source>
        <dbReference type="ARBA" id="ARBA00023136"/>
    </source>
</evidence>
<feature type="transmembrane region" description="Helical" evidence="8">
    <location>
        <begin position="353"/>
        <end position="373"/>
    </location>
</feature>
<dbReference type="OrthoDB" id="9835959at2759"/>
<dbReference type="CDD" id="cd00063">
    <property type="entry name" value="FN3"/>
    <property type="match status" value="1"/>
</dbReference>
<keyword evidence="3 9" id="KW-0732">Signal</keyword>
<evidence type="ECO:0000256" key="6">
    <source>
        <dbReference type="ARBA" id="ARBA00023170"/>
    </source>
</evidence>
<evidence type="ECO:0000256" key="3">
    <source>
        <dbReference type="ARBA" id="ARBA00022729"/>
    </source>
</evidence>
<dbReference type="SUPFAM" id="SSF49265">
    <property type="entry name" value="Fibronectin type III"/>
    <property type="match status" value="2"/>
</dbReference>
<dbReference type="PANTHER" id="PTHR23037">
    <property type="entry name" value="CYTOKINE RECEPTOR"/>
    <property type="match status" value="1"/>
</dbReference>
<dbReference type="Pfam" id="PF18611">
    <property type="entry name" value="IL3Ra_N"/>
    <property type="match status" value="1"/>
</dbReference>
<dbReference type="RefSeq" id="XP_023595240.1">
    <property type="nucleotide sequence ID" value="XM_023739472.1"/>
</dbReference>
<dbReference type="PANTHER" id="PTHR23037:SF46">
    <property type="entry name" value="INTERLEUKIN 5 RECEPTOR SUBUNIT ALPHA"/>
    <property type="match status" value="1"/>
</dbReference>
<feature type="signal peptide" evidence="9">
    <location>
        <begin position="1"/>
        <end position="19"/>
    </location>
</feature>
<feature type="chain" id="PRO_5016057105" evidence="9">
    <location>
        <begin position="20"/>
        <end position="422"/>
    </location>
</feature>
<dbReference type="GeneID" id="111822152"/>
<dbReference type="PROSITE" id="PS50853">
    <property type="entry name" value="FN3"/>
    <property type="match status" value="1"/>
</dbReference>
<name>A0A2Y9RJ66_TRIMA</name>
<sequence length="422" mass="47878">MVTLLDLVWFWMFVAPACCQPEQYQECLSSAVSVTSAGGRVFTRHQFFNISAEKNGSPIINLKLDPRRKILRWNCRRNVTQEMCKIETPLETFCIPETQVQEDGTHYCRFPNALLHRGALLSVAVTSDGDTFQEVLIFNNSGKDSSGAMNFTCIIYNTSFMNCSWVPGPAAPADVQYRLDVWTSLLEDGTECPQYIRDSAGTHVGCHFDISSEPKQPQYIFFLNGTSEETTIPFLDFAPFEAFRMEKYNPPSNITSHYNGSNHIIQWENPQRRFEYASHILDYQLDIQKKGRSQDPIVQKGQDRNVFLVPSSESNGEHSLQIRVRHRHSDIWSDWSETLHFGLPEQSHGDVAAILPVAGMSAVVLTVVLMLIFSRNSVRQTLFLPIPQVKSLLTPNAEIAWEGNHQPPDTQEPEFLIVEEMG</sequence>
<feature type="domain" description="Fibronectin type-III" evidence="10">
    <location>
        <begin position="250"/>
        <end position="346"/>
    </location>
</feature>
<evidence type="ECO:0000256" key="9">
    <source>
        <dbReference type="SAM" id="SignalP"/>
    </source>
</evidence>
<evidence type="ECO:0000259" key="10">
    <source>
        <dbReference type="PROSITE" id="PS50853"/>
    </source>
</evidence>
<proteinExistence type="predicted"/>